<gene>
    <name evidence="1" type="ORF">RHGRI_014366</name>
</gene>
<dbReference type="EMBL" id="JACTNZ010000005">
    <property type="protein sequence ID" value="KAG5548966.1"/>
    <property type="molecule type" value="Genomic_DNA"/>
</dbReference>
<dbReference type="Proteomes" id="UP000823749">
    <property type="component" value="Chromosome 5"/>
</dbReference>
<accession>A0AAV6K998</accession>
<dbReference type="AlphaFoldDB" id="A0AAV6K998"/>
<protein>
    <submittedName>
        <fullName evidence="1">Uncharacterized protein</fullName>
    </submittedName>
</protein>
<keyword evidence="2" id="KW-1185">Reference proteome</keyword>
<name>A0AAV6K998_9ERIC</name>
<evidence type="ECO:0000313" key="1">
    <source>
        <dbReference type="EMBL" id="KAG5548966.1"/>
    </source>
</evidence>
<reference evidence="1" key="1">
    <citation type="submission" date="2020-08" db="EMBL/GenBank/DDBJ databases">
        <title>Plant Genome Project.</title>
        <authorList>
            <person name="Zhang R.-G."/>
        </authorList>
    </citation>
    <scope>NUCLEOTIDE SEQUENCE</scope>
    <source>
        <strain evidence="1">WSP0</strain>
        <tissue evidence="1">Leaf</tissue>
    </source>
</reference>
<proteinExistence type="predicted"/>
<evidence type="ECO:0000313" key="2">
    <source>
        <dbReference type="Proteomes" id="UP000823749"/>
    </source>
</evidence>
<sequence length="69" mass="8224">MLALSFPQASIARNEYSDECEAAINKQIKWVNLVYFCFDSFDFQIVMSRVEDPCMWLANWELGFDFGWW</sequence>
<comment type="caution">
    <text evidence="1">The sequence shown here is derived from an EMBL/GenBank/DDBJ whole genome shotgun (WGS) entry which is preliminary data.</text>
</comment>
<organism evidence="1 2">
    <name type="scientific">Rhododendron griersonianum</name>
    <dbReference type="NCBI Taxonomy" id="479676"/>
    <lineage>
        <taxon>Eukaryota</taxon>
        <taxon>Viridiplantae</taxon>
        <taxon>Streptophyta</taxon>
        <taxon>Embryophyta</taxon>
        <taxon>Tracheophyta</taxon>
        <taxon>Spermatophyta</taxon>
        <taxon>Magnoliopsida</taxon>
        <taxon>eudicotyledons</taxon>
        <taxon>Gunneridae</taxon>
        <taxon>Pentapetalae</taxon>
        <taxon>asterids</taxon>
        <taxon>Ericales</taxon>
        <taxon>Ericaceae</taxon>
        <taxon>Ericoideae</taxon>
        <taxon>Rhodoreae</taxon>
        <taxon>Rhododendron</taxon>
    </lineage>
</organism>